<feature type="region of interest" description="Disordered" evidence="1">
    <location>
        <begin position="131"/>
        <end position="155"/>
    </location>
</feature>
<sequence>MDLGFFCSCILPSRHFSTVSPASITGHRPCCCRGSFHGHIRHQAEQKQCQISALRRAKTGGEEKSELKYETSIRENPCFDDISVAAVLRGKQRKRKLDLKGRRWKGGNQGIRRRRGEDILEDGEAFDCPPIAAKRNRKKMKARRAWPQGAYDQKR</sequence>
<dbReference type="EMBL" id="AZIL01002070">
    <property type="protein sequence ID" value="EWM22816.1"/>
    <property type="molecule type" value="Genomic_DNA"/>
</dbReference>
<feature type="compositionally biased region" description="Basic residues" evidence="1">
    <location>
        <begin position="134"/>
        <end position="144"/>
    </location>
</feature>
<organism evidence="2 3">
    <name type="scientific">Nannochloropsis gaditana</name>
    <dbReference type="NCBI Taxonomy" id="72520"/>
    <lineage>
        <taxon>Eukaryota</taxon>
        <taxon>Sar</taxon>
        <taxon>Stramenopiles</taxon>
        <taxon>Ochrophyta</taxon>
        <taxon>Eustigmatophyceae</taxon>
        <taxon>Eustigmatales</taxon>
        <taxon>Monodopsidaceae</taxon>
        <taxon>Nannochloropsis</taxon>
    </lineage>
</organism>
<proteinExistence type="predicted"/>
<reference evidence="2 3" key="1">
    <citation type="journal article" date="2014" name="Mol. Plant">
        <title>Chromosome Scale Genome Assembly and Transcriptome Profiling of Nannochloropsis gaditana in Nitrogen Depletion.</title>
        <authorList>
            <person name="Corteggiani Carpinelli E."/>
            <person name="Telatin A."/>
            <person name="Vitulo N."/>
            <person name="Forcato C."/>
            <person name="D'Angelo M."/>
            <person name="Schiavon R."/>
            <person name="Vezzi A."/>
            <person name="Giacometti G.M."/>
            <person name="Morosinotto T."/>
            <person name="Valle G."/>
        </authorList>
    </citation>
    <scope>NUCLEOTIDE SEQUENCE [LARGE SCALE GENOMIC DNA]</scope>
    <source>
        <strain evidence="2 3">B-31</strain>
    </source>
</reference>
<accession>W7TQU3</accession>
<gene>
    <name evidence="2" type="ORF">Naga_100437g3</name>
</gene>
<name>W7TQU3_9STRA</name>
<evidence type="ECO:0000313" key="2">
    <source>
        <dbReference type="EMBL" id="EWM22816.1"/>
    </source>
</evidence>
<evidence type="ECO:0000256" key="1">
    <source>
        <dbReference type="SAM" id="MobiDB-lite"/>
    </source>
</evidence>
<dbReference type="AlphaFoldDB" id="W7TQU3"/>
<comment type="caution">
    <text evidence="2">The sequence shown here is derived from an EMBL/GenBank/DDBJ whole genome shotgun (WGS) entry which is preliminary data.</text>
</comment>
<evidence type="ECO:0000313" key="3">
    <source>
        <dbReference type="Proteomes" id="UP000019335"/>
    </source>
</evidence>
<protein>
    <submittedName>
        <fullName evidence="2">Uncharacterized protein</fullName>
    </submittedName>
</protein>
<dbReference type="Proteomes" id="UP000019335">
    <property type="component" value="Chromosome 21"/>
</dbReference>
<keyword evidence="3" id="KW-1185">Reference proteome</keyword>